<dbReference type="InterPro" id="IPR039601">
    <property type="entry name" value="Rrn5"/>
</dbReference>
<dbReference type="EMBL" id="CABFNQ020000444">
    <property type="protein sequence ID" value="CAH0015548.1"/>
    <property type="molecule type" value="Genomic_DNA"/>
</dbReference>
<dbReference type="GO" id="GO:0042790">
    <property type="term" value="P:nucleolar large rRNA transcription by RNA polymerase I"/>
    <property type="evidence" value="ECO:0007669"/>
    <property type="project" value="InterPro"/>
</dbReference>
<evidence type="ECO:0000313" key="2">
    <source>
        <dbReference type="EMBL" id="CAH0015548.1"/>
    </source>
</evidence>
<feature type="region of interest" description="Disordered" evidence="1">
    <location>
        <begin position="1"/>
        <end position="100"/>
    </location>
</feature>
<feature type="region of interest" description="Disordered" evidence="1">
    <location>
        <begin position="410"/>
        <end position="451"/>
    </location>
</feature>
<evidence type="ECO:0000313" key="3">
    <source>
        <dbReference type="Proteomes" id="UP000696573"/>
    </source>
</evidence>
<dbReference type="PANTHER" id="PTHR28079">
    <property type="entry name" value="RNA POLYMERASE I-SPECIFIC TRANSCRIPTION INITIATION FACTOR RRN5"/>
    <property type="match status" value="1"/>
</dbReference>
<sequence length="565" mass="65059">MNMEAGESFNPDQTDIPAVGTPEHHGQQHIASQESEAEQEDVSPLTLRFLKRQQYDSEVDEDWNSEDDSEQSAEEFNSLKRPAGDEEEIPRPFKRQKGTLNPGYLDLLNRDIEDAAYSATLEDDDNFHSSQLGLVWWTRAEKRVFYEAIARLGRDNLDQISARIGSKSVVEVHQYIDLLEKEQESRRRSNLRSVIEISEYPAAVELSQQCCHALDEAADAISLRQEAREQQREETKWGEIWNLTPEIVKSLEGGAKEQNPADTQLASLQLFDMPQWLQLSRRIFMNSSIPSNNWEYIDDNLPSIWATTIEDFYSLALSITRRLVQTTIFTSMARIRARLEMRPETRNVILRRDVEVAVESLGLALNSKEFWRKSARRLRLEVYKDPPQGNEDDESCPMLYEQVEQELSVSSTDIQVLPEPDNGRKGSDVLDALDTDESDSEVALSSSDEEERAVKQELNEVLRFSAADLPETLTLRQSLRTRIETERKQEQYAERCDGHESYKAEVELWDLLQVKPPMSTLKMPDPGQTQKSTLELESMYPLGRDWRSRTKYCSEWEQESIAKDP</sequence>
<dbReference type="Gene3D" id="1.10.10.60">
    <property type="entry name" value="Homeodomain-like"/>
    <property type="match status" value="1"/>
</dbReference>
<evidence type="ECO:0008006" key="4">
    <source>
        <dbReference type="Google" id="ProtNLM"/>
    </source>
</evidence>
<protein>
    <recommendedName>
        <fullName evidence="4">RNA polymerase I-specific transcription initiation factor rrn5</fullName>
    </recommendedName>
</protein>
<dbReference type="AlphaFoldDB" id="A0A9N9YF96"/>
<keyword evidence="3" id="KW-1185">Reference proteome</keyword>
<comment type="caution">
    <text evidence="2">The sequence shown here is derived from an EMBL/GenBank/DDBJ whole genome shotgun (WGS) entry which is preliminary data.</text>
</comment>
<gene>
    <name evidence="2" type="ORF">CRHIZ90672A_00001394</name>
</gene>
<feature type="compositionally biased region" description="Acidic residues" evidence="1">
    <location>
        <begin position="57"/>
        <end position="73"/>
    </location>
</feature>
<dbReference type="OrthoDB" id="2240312at2759"/>
<dbReference type="SUPFAM" id="SSF46689">
    <property type="entry name" value="Homeodomain-like"/>
    <property type="match status" value="1"/>
</dbReference>
<dbReference type="GO" id="GO:0006361">
    <property type="term" value="P:transcription initiation at RNA polymerase I promoter"/>
    <property type="evidence" value="ECO:0007669"/>
    <property type="project" value="TreeGrafter"/>
</dbReference>
<dbReference type="GO" id="GO:0001181">
    <property type="term" value="F:RNA polymerase I general transcription initiation factor activity"/>
    <property type="evidence" value="ECO:0007669"/>
    <property type="project" value="TreeGrafter"/>
</dbReference>
<dbReference type="PANTHER" id="PTHR28079:SF1">
    <property type="entry name" value="RNA POLYMERASE I-SPECIFIC TRANSCRIPTION INITIATION FACTOR RRN5"/>
    <property type="match status" value="1"/>
</dbReference>
<accession>A0A9N9YF96</accession>
<organism evidence="2 3">
    <name type="scientific">Clonostachys rhizophaga</name>
    <dbReference type="NCBI Taxonomy" id="160324"/>
    <lineage>
        <taxon>Eukaryota</taxon>
        <taxon>Fungi</taxon>
        <taxon>Dikarya</taxon>
        <taxon>Ascomycota</taxon>
        <taxon>Pezizomycotina</taxon>
        <taxon>Sordariomycetes</taxon>
        <taxon>Hypocreomycetidae</taxon>
        <taxon>Hypocreales</taxon>
        <taxon>Bionectriaceae</taxon>
        <taxon>Clonostachys</taxon>
    </lineage>
</organism>
<dbReference type="GO" id="GO:0000500">
    <property type="term" value="C:RNA polymerase I upstream activating factor complex"/>
    <property type="evidence" value="ECO:0007669"/>
    <property type="project" value="InterPro"/>
</dbReference>
<name>A0A9N9YF96_9HYPO</name>
<dbReference type="GO" id="GO:0000182">
    <property type="term" value="F:rDNA binding"/>
    <property type="evidence" value="ECO:0007669"/>
    <property type="project" value="TreeGrafter"/>
</dbReference>
<dbReference type="InterPro" id="IPR009057">
    <property type="entry name" value="Homeodomain-like_sf"/>
</dbReference>
<evidence type="ECO:0000256" key="1">
    <source>
        <dbReference type="SAM" id="MobiDB-lite"/>
    </source>
</evidence>
<dbReference type="Proteomes" id="UP000696573">
    <property type="component" value="Unassembled WGS sequence"/>
</dbReference>
<proteinExistence type="predicted"/>
<feature type="compositionally biased region" description="Acidic residues" evidence="1">
    <location>
        <begin position="431"/>
        <end position="440"/>
    </location>
</feature>
<reference evidence="2" key="1">
    <citation type="submission" date="2021-10" db="EMBL/GenBank/DDBJ databases">
        <authorList>
            <person name="Piombo E."/>
        </authorList>
    </citation>
    <scope>NUCLEOTIDE SEQUENCE</scope>
</reference>